<dbReference type="FunFam" id="1.20.200.10:FF:000003">
    <property type="entry name" value="Histidine ammonia-lyase"/>
    <property type="match status" value="1"/>
</dbReference>
<evidence type="ECO:0000256" key="4">
    <source>
        <dbReference type="ARBA" id="ARBA00023239"/>
    </source>
</evidence>
<dbReference type="Proteomes" id="UP000005439">
    <property type="component" value="Chromosome"/>
</dbReference>
<name>G8TVM0_SULAD</name>
<dbReference type="KEGG" id="sap:Sulac_0086"/>
<comment type="subcellular location">
    <subcellularLocation>
        <location evidence="6 9">Cytoplasm</location>
    </subcellularLocation>
</comment>
<comment type="similarity">
    <text evidence="6 7">Belongs to the PAL/histidase family.</text>
</comment>
<evidence type="ECO:0000256" key="7">
    <source>
        <dbReference type="RuleBase" id="RU003954"/>
    </source>
</evidence>
<keyword evidence="3 6" id="KW-0369">Histidine metabolism</keyword>
<dbReference type="InterPro" id="IPR001106">
    <property type="entry name" value="Aromatic_Lyase"/>
</dbReference>
<evidence type="ECO:0000313" key="10">
    <source>
        <dbReference type="EMBL" id="AEW03659.1"/>
    </source>
</evidence>
<evidence type="ECO:0000256" key="8">
    <source>
        <dbReference type="RuleBase" id="RU004479"/>
    </source>
</evidence>
<dbReference type="PANTHER" id="PTHR10362">
    <property type="entry name" value="HISTIDINE AMMONIA-LYASE"/>
    <property type="match status" value="1"/>
</dbReference>
<dbReference type="HOGENOM" id="CLU_014801_4_0_9"/>
<organism evidence="10 11">
    <name type="scientific">Sulfobacillus acidophilus (strain ATCC 700253 / DSM 10332 / NAL)</name>
    <dbReference type="NCBI Taxonomy" id="679936"/>
    <lineage>
        <taxon>Bacteria</taxon>
        <taxon>Bacillati</taxon>
        <taxon>Bacillota</taxon>
        <taxon>Clostridia</taxon>
        <taxon>Eubacteriales</taxon>
        <taxon>Clostridiales Family XVII. Incertae Sedis</taxon>
        <taxon>Sulfobacillus</taxon>
    </lineage>
</organism>
<evidence type="ECO:0000313" key="11">
    <source>
        <dbReference type="Proteomes" id="UP000005439"/>
    </source>
</evidence>
<dbReference type="CDD" id="cd00332">
    <property type="entry name" value="PAL-HAL"/>
    <property type="match status" value="1"/>
</dbReference>
<dbReference type="InterPro" id="IPR024083">
    <property type="entry name" value="Fumarase/histidase_N"/>
</dbReference>
<dbReference type="FunFam" id="1.10.275.10:FF:000005">
    <property type="entry name" value="Histidine ammonia-lyase"/>
    <property type="match status" value="1"/>
</dbReference>
<keyword evidence="11" id="KW-1185">Reference proteome</keyword>
<dbReference type="SUPFAM" id="SSF48557">
    <property type="entry name" value="L-aspartase-like"/>
    <property type="match status" value="1"/>
</dbReference>
<feature type="cross-link" description="5-imidazolinone (Ala-Gly)" evidence="6">
    <location>
        <begin position="143"/>
        <end position="145"/>
    </location>
</feature>
<dbReference type="NCBIfam" id="NF006871">
    <property type="entry name" value="PRK09367.1"/>
    <property type="match status" value="1"/>
</dbReference>
<dbReference type="GO" id="GO:0004397">
    <property type="term" value="F:histidine ammonia-lyase activity"/>
    <property type="evidence" value="ECO:0007669"/>
    <property type="project" value="UniProtKB-UniRule"/>
</dbReference>
<dbReference type="HAMAP" id="MF_00229">
    <property type="entry name" value="His_ammonia_lyase"/>
    <property type="match status" value="1"/>
</dbReference>
<dbReference type="PROSITE" id="PS00488">
    <property type="entry name" value="PAL_HISTIDASE"/>
    <property type="match status" value="1"/>
</dbReference>
<dbReference type="Pfam" id="PF00221">
    <property type="entry name" value="Lyase_aromatic"/>
    <property type="match status" value="1"/>
</dbReference>
<dbReference type="AlphaFoldDB" id="G8TVM0"/>
<dbReference type="Gene3D" id="1.20.200.10">
    <property type="entry name" value="Fumarase/aspartase (Central domain)"/>
    <property type="match status" value="1"/>
</dbReference>
<keyword evidence="4 6" id="KW-0456">Lyase</keyword>
<dbReference type="Gene3D" id="1.10.275.10">
    <property type="entry name" value="Fumarase/aspartase (N-terminal domain)"/>
    <property type="match status" value="1"/>
</dbReference>
<dbReference type="PATRIC" id="fig|679936.5.peg.93"/>
<dbReference type="GO" id="GO:0019556">
    <property type="term" value="P:L-histidine catabolic process to glutamate and formamide"/>
    <property type="evidence" value="ECO:0007669"/>
    <property type="project" value="UniProtKB-UniPathway"/>
</dbReference>
<dbReference type="STRING" id="679936.Sulac_0086"/>
<reference evidence="10 11" key="2">
    <citation type="journal article" date="2012" name="Stand. Genomic Sci.">
        <title>Complete genome sequence of the moderately thermophilic mineral-sulfide-oxidizing firmicute Sulfobacillus acidophilus type strain (NAL(T)).</title>
        <authorList>
            <person name="Anderson I."/>
            <person name="Chertkov O."/>
            <person name="Chen A."/>
            <person name="Saunders E."/>
            <person name="Lapidus A."/>
            <person name="Nolan M."/>
            <person name="Lucas S."/>
            <person name="Hammon N."/>
            <person name="Deshpande S."/>
            <person name="Cheng J.F."/>
            <person name="Han C."/>
            <person name="Tapia R."/>
            <person name="Goodwin L.A."/>
            <person name="Pitluck S."/>
            <person name="Liolios K."/>
            <person name="Pagani I."/>
            <person name="Ivanova N."/>
            <person name="Mikhailova N."/>
            <person name="Pati A."/>
            <person name="Palaniappan K."/>
            <person name="Land M."/>
            <person name="Pan C."/>
            <person name="Rohde M."/>
            <person name="Pukall R."/>
            <person name="Goker M."/>
            <person name="Detter J.C."/>
            <person name="Woyke T."/>
            <person name="Bristow J."/>
            <person name="Eisen J.A."/>
            <person name="Markowitz V."/>
            <person name="Hugenholtz P."/>
            <person name="Kyrpides N.C."/>
            <person name="Klenk H.P."/>
            <person name="Mavromatis K."/>
        </authorList>
    </citation>
    <scope>NUCLEOTIDE SEQUENCE [LARGE SCALE GENOMIC DNA]</scope>
    <source>
        <strain evidence="11">ATCC 700253 / DSM 10332 / NAL</strain>
    </source>
</reference>
<dbReference type="EC" id="4.3.1.3" evidence="2 6"/>
<protein>
    <recommendedName>
        <fullName evidence="2 6">Histidine ammonia-lyase</fullName>
        <shortName evidence="6">Histidase</shortName>
        <ecNumber evidence="2 6">4.3.1.3</ecNumber>
    </recommendedName>
</protein>
<keyword evidence="6" id="KW-0963">Cytoplasm</keyword>
<feature type="modified residue" description="2,3-didehydroalanine (Ser)" evidence="6">
    <location>
        <position position="144"/>
    </location>
</feature>
<dbReference type="GO" id="GO:0005737">
    <property type="term" value="C:cytoplasm"/>
    <property type="evidence" value="ECO:0007669"/>
    <property type="project" value="UniProtKB-SubCell"/>
</dbReference>
<dbReference type="NCBIfam" id="TIGR01225">
    <property type="entry name" value="hutH"/>
    <property type="match status" value="1"/>
</dbReference>
<evidence type="ECO:0000256" key="2">
    <source>
        <dbReference type="ARBA" id="ARBA00012994"/>
    </source>
</evidence>
<evidence type="ECO:0000256" key="3">
    <source>
        <dbReference type="ARBA" id="ARBA00022808"/>
    </source>
</evidence>
<comment type="PTM">
    <text evidence="6">Contains an active site 4-methylidene-imidazol-5-one (MIO), which is formed autocatalytically by cyclization and dehydration of residues Ala-Ser-Gly.</text>
</comment>
<evidence type="ECO:0000256" key="5">
    <source>
        <dbReference type="ARBA" id="ARBA00049269"/>
    </source>
</evidence>
<comment type="catalytic activity">
    <reaction evidence="5 6 8">
        <text>L-histidine = trans-urocanate + NH4(+)</text>
        <dbReference type="Rhea" id="RHEA:21232"/>
        <dbReference type="ChEBI" id="CHEBI:17771"/>
        <dbReference type="ChEBI" id="CHEBI:28938"/>
        <dbReference type="ChEBI" id="CHEBI:57595"/>
        <dbReference type="EC" id="4.3.1.3"/>
    </reaction>
</comment>
<evidence type="ECO:0000256" key="9">
    <source>
        <dbReference type="RuleBase" id="RU004480"/>
    </source>
</evidence>
<dbReference type="GO" id="GO:0019557">
    <property type="term" value="P:L-histidine catabolic process to glutamate and formate"/>
    <property type="evidence" value="ECO:0007669"/>
    <property type="project" value="UniProtKB-UniPathway"/>
</dbReference>
<comment type="pathway">
    <text evidence="1 6 8">Amino-acid degradation; L-histidine degradation into L-glutamate; N-formimidoyl-L-glutamate from L-histidine: step 1/3.</text>
</comment>
<gene>
    <name evidence="6" type="primary">hutH</name>
    <name evidence="10" type="ordered locus">Sulac_0086</name>
</gene>
<dbReference type="EMBL" id="CP003179">
    <property type="protein sequence ID" value="AEW03659.1"/>
    <property type="molecule type" value="Genomic_DNA"/>
</dbReference>
<dbReference type="InterPro" id="IPR005921">
    <property type="entry name" value="HutH"/>
</dbReference>
<dbReference type="InterPro" id="IPR008948">
    <property type="entry name" value="L-Aspartase-like"/>
</dbReference>
<accession>G8TVM0</accession>
<evidence type="ECO:0000256" key="1">
    <source>
        <dbReference type="ARBA" id="ARBA00005113"/>
    </source>
</evidence>
<sequence>MKPCLITGEELSIADVYDVAVQHRPVELAREVAEKLAASRFMVTRYLDEERVVYGVTTGFGRFSDRVIAPEDRRRLQVNLLRSHAAAVGDPYPEPVVRAMMLLRANALAKGYSGVRPVVVERLVDLLNRGVVPVIPSQGSVGASGDLAPLAHLALVLIGEGEAFVNGMRYTGGDALRQVGMTPLVLEAKEGLALINGTQAMTALGALAVEQAGWLADWADVAAALTFEVLRGIPEAFDPAVFAVRPHPGAITSAAHLRRLLEGSRLTTRPGELRVQDAYALRCIPQVHGAGRDGLEHVRQVVERECNSATDNPLFFPDTGAVISAGNFHGQPVAVVLDYLAIVLAEWANISERRTERLVNPALSGLPPFLVRHGGLNSGLMVAQYTAASLVSENKVWAHPSSVDSIPTSANQEDHVSMGTTAARKAHLVLNNLRRVLAIELLCGAQAADLTGPELLSPHGRATYAFVRRRVPFWEDDRVLAPDIERLAEALIAPEGLEHLSDVLGGMSA</sequence>
<dbReference type="UniPathway" id="UPA00379">
    <property type="reaction ID" value="UER00549"/>
</dbReference>
<evidence type="ECO:0000256" key="6">
    <source>
        <dbReference type="HAMAP-Rule" id="MF_00229"/>
    </source>
</evidence>
<dbReference type="InterPro" id="IPR022313">
    <property type="entry name" value="Phe/His_NH3-lyase_AS"/>
</dbReference>
<proteinExistence type="inferred from homology"/>
<reference evidence="11" key="1">
    <citation type="submission" date="2011-12" db="EMBL/GenBank/DDBJ databases">
        <title>The complete genome of chromosome of Sulfobacillus acidophilus DSM 10332.</title>
        <authorList>
            <person name="Lucas S."/>
            <person name="Han J."/>
            <person name="Lapidus A."/>
            <person name="Bruce D."/>
            <person name="Goodwin L."/>
            <person name="Pitluck S."/>
            <person name="Peters L."/>
            <person name="Kyrpides N."/>
            <person name="Mavromatis K."/>
            <person name="Ivanova N."/>
            <person name="Mikhailova N."/>
            <person name="Chertkov O."/>
            <person name="Saunders E."/>
            <person name="Detter J.C."/>
            <person name="Tapia R."/>
            <person name="Han C."/>
            <person name="Land M."/>
            <person name="Hauser L."/>
            <person name="Markowitz V."/>
            <person name="Cheng J.-F."/>
            <person name="Hugenholtz P."/>
            <person name="Woyke T."/>
            <person name="Wu D."/>
            <person name="Pukall R."/>
            <person name="Gehrich-Schroeter G."/>
            <person name="Schneider S."/>
            <person name="Klenk H.-P."/>
            <person name="Eisen J.A."/>
        </authorList>
    </citation>
    <scope>NUCLEOTIDE SEQUENCE [LARGE SCALE GENOMIC DNA]</scope>
    <source>
        <strain evidence="11">ATCC 700253 / DSM 10332 / NAL</strain>
    </source>
</reference>